<keyword evidence="2" id="KW-1185">Reference proteome</keyword>
<dbReference type="Proteomes" id="UP000011761">
    <property type="component" value="Unassembled WGS sequence"/>
</dbReference>
<dbReference type="HOGENOM" id="CLU_1937762_0_0_1"/>
<proteinExistence type="predicted"/>
<reference evidence="1 2" key="1">
    <citation type="journal article" date="2012" name="PLoS Pathog.">
        <title>Diverse lifestyles and strategies of plant pathogenesis encoded in the genomes of eighteen Dothideomycetes fungi.</title>
        <authorList>
            <person name="Ohm R.A."/>
            <person name="Feau N."/>
            <person name="Henrissat B."/>
            <person name="Schoch C.L."/>
            <person name="Horwitz B.A."/>
            <person name="Barry K.W."/>
            <person name="Condon B.J."/>
            <person name="Copeland A.C."/>
            <person name="Dhillon B."/>
            <person name="Glaser F."/>
            <person name="Hesse C.N."/>
            <person name="Kosti I."/>
            <person name="LaButti K."/>
            <person name="Lindquist E.A."/>
            <person name="Lucas S."/>
            <person name="Salamov A.A."/>
            <person name="Bradshaw R.E."/>
            <person name="Ciuffetti L."/>
            <person name="Hamelin R.C."/>
            <person name="Kema G.H.J."/>
            <person name="Lawrence C."/>
            <person name="Scott J.A."/>
            <person name="Spatafora J.W."/>
            <person name="Turgeon B.G."/>
            <person name="de Wit P.J.G.M."/>
            <person name="Zhong S."/>
            <person name="Goodwin S.B."/>
            <person name="Grigoriev I.V."/>
        </authorList>
    </citation>
    <scope>NUCLEOTIDE SEQUENCE [LARGE SCALE GENOMIC DNA]</scope>
    <source>
        <strain evidence="1 2">UAMH 10762</strain>
    </source>
</reference>
<evidence type="ECO:0000313" key="1">
    <source>
        <dbReference type="EMBL" id="EMC95532.1"/>
    </source>
</evidence>
<protein>
    <submittedName>
        <fullName evidence="1">Uncharacterized protein</fullName>
    </submittedName>
</protein>
<dbReference type="EMBL" id="KB445556">
    <property type="protein sequence ID" value="EMC95532.1"/>
    <property type="molecule type" value="Genomic_DNA"/>
</dbReference>
<gene>
    <name evidence="1" type="ORF">BAUCODRAFT_492943</name>
</gene>
<evidence type="ECO:0000313" key="2">
    <source>
        <dbReference type="Proteomes" id="UP000011761"/>
    </source>
</evidence>
<dbReference type="OrthoDB" id="3643441at2759"/>
<sequence length="130" mass="13849">MTDEWHDSPNEANAVTVPVNAGVTADTVRQELVILATVMNAGVPQGFDKYMCNANGTVTVDYVQTDFVALPMSQVREIHSFDDSTCQISKIVGYVHGPLTVVTAGLNVTDIVSELKAGESVTQILSALGH</sequence>
<dbReference type="GeneID" id="19114873"/>
<dbReference type="RefSeq" id="XP_007677028.1">
    <property type="nucleotide sequence ID" value="XM_007678838.1"/>
</dbReference>
<dbReference type="AlphaFoldDB" id="M2LMJ4"/>
<accession>M2LMJ4</accession>
<name>M2LMJ4_BAUPA</name>
<dbReference type="KEGG" id="bcom:BAUCODRAFT_492943"/>
<organism evidence="1 2">
    <name type="scientific">Baudoinia panamericana (strain UAMH 10762)</name>
    <name type="common">Angels' share fungus</name>
    <name type="synonym">Baudoinia compniacensis (strain UAMH 10762)</name>
    <dbReference type="NCBI Taxonomy" id="717646"/>
    <lineage>
        <taxon>Eukaryota</taxon>
        <taxon>Fungi</taxon>
        <taxon>Dikarya</taxon>
        <taxon>Ascomycota</taxon>
        <taxon>Pezizomycotina</taxon>
        <taxon>Dothideomycetes</taxon>
        <taxon>Dothideomycetidae</taxon>
        <taxon>Mycosphaerellales</taxon>
        <taxon>Teratosphaeriaceae</taxon>
        <taxon>Baudoinia</taxon>
    </lineage>
</organism>